<accession>A0A165JEZ2</accession>
<organism evidence="1 2">
    <name type="scientific">Calocera cornea HHB12733</name>
    <dbReference type="NCBI Taxonomy" id="1353952"/>
    <lineage>
        <taxon>Eukaryota</taxon>
        <taxon>Fungi</taxon>
        <taxon>Dikarya</taxon>
        <taxon>Basidiomycota</taxon>
        <taxon>Agaricomycotina</taxon>
        <taxon>Dacrymycetes</taxon>
        <taxon>Dacrymycetales</taxon>
        <taxon>Dacrymycetaceae</taxon>
        <taxon>Calocera</taxon>
    </lineage>
</organism>
<dbReference type="EMBL" id="KV423921">
    <property type="protein sequence ID" value="KZT61755.1"/>
    <property type="molecule type" value="Genomic_DNA"/>
</dbReference>
<gene>
    <name evidence="1" type="ORF">CALCODRAFT_479771</name>
</gene>
<keyword evidence="2" id="KW-1185">Reference proteome</keyword>
<evidence type="ECO:0000313" key="2">
    <source>
        <dbReference type="Proteomes" id="UP000076842"/>
    </source>
</evidence>
<dbReference type="InParanoid" id="A0A165JEZ2"/>
<dbReference type="OrthoDB" id="10594164at2759"/>
<dbReference type="AlphaFoldDB" id="A0A165JEZ2"/>
<protein>
    <submittedName>
        <fullName evidence="1">Uncharacterized protein</fullName>
    </submittedName>
</protein>
<reference evidence="1 2" key="1">
    <citation type="journal article" date="2016" name="Mol. Biol. Evol.">
        <title>Comparative Genomics of Early-Diverging Mushroom-Forming Fungi Provides Insights into the Origins of Lignocellulose Decay Capabilities.</title>
        <authorList>
            <person name="Nagy L.G."/>
            <person name="Riley R."/>
            <person name="Tritt A."/>
            <person name="Adam C."/>
            <person name="Daum C."/>
            <person name="Floudas D."/>
            <person name="Sun H."/>
            <person name="Yadav J.S."/>
            <person name="Pangilinan J."/>
            <person name="Larsson K.H."/>
            <person name="Matsuura K."/>
            <person name="Barry K."/>
            <person name="Labutti K."/>
            <person name="Kuo R."/>
            <person name="Ohm R.A."/>
            <person name="Bhattacharya S.S."/>
            <person name="Shirouzu T."/>
            <person name="Yoshinaga Y."/>
            <person name="Martin F.M."/>
            <person name="Grigoriev I.V."/>
            <person name="Hibbett D.S."/>
        </authorList>
    </citation>
    <scope>NUCLEOTIDE SEQUENCE [LARGE SCALE GENOMIC DNA]</scope>
    <source>
        <strain evidence="1 2">HHB12733</strain>
    </source>
</reference>
<dbReference type="Proteomes" id="UP000076842">
    <property type="component" value="Unassembled WGS sequence"/>
</dbReference>
<proteinExistence type="predicted"/>
<sequence length="295" mass="33457">MSTSAAASTAPARKMRLYSKAPDGGRSKEDVQAAVRQVVSIFVEESLMVLNMYQKIEQMHDTRQVASMQRDIKRNAGIANAYILFYYLMDMCNAHPEGVKSLIDHVLNASRELRDCETRTPISDRDVFYVDMLGDNYLKHSDTFITRASREKRKLQGLLGDDGRLTLKIESSGKQAPHMINWDERLRLSFATLSKAVLDNIGNLPDMGRDVWKKSGARYCSAASHGWKSIRKAWKALKVGDMPGFLQVRLLEDALIARDCMWEYGVPEEETVLSAPYVPPAYRCFTDGQVPLRWQ</sequence>
<evidence type="ECO:0000313" key="1">
    <source>
        <dbReference type="EMBL" id="KZT61755.1"/>
    </source>
</evidence>
<name>A0A165JEZ2_9BASI</name>